<name>A0ABW2UJT2_9RHOB</name>
<dbReference type="SUPFAM" id="SSF50249">
    <property type="entry name" value="Nucleic acid-binding proteins"/>
    <property type="match status" value="2"/>
</dbReference>
<evidence type="ECO:0000259" key="1">
    <source>
        <dbReference type="PROSITE" id="PS51857"/>
    </source>
</evidence>
<evidence type="ECO:0000313" key="3">
    <source>
        <dbReference type="Proteomes" id="UP001596516"/>
    </source>
</evidence>
<dbReference type="Pfam" id="PF00313">
    <property type="entry name" value="CSD"/>
    <property type="match status" value="2"/>
</dbReference>
<feature type="domain" description="CSD" evidence="1">
    <location>
        <begin position="104"/>
        <end position="169"/>
    </location>
</feature>
<dbReference type="RefSeq" id="WP_377399951.1">
    <property type="nucleotide sequence ID" value="NZ_JBHTFQ010000002.1"/>
</dbReference>
<dbReference type="PANTHER" id="PTHR46565:SF20">
    <property type="entry name" value="COLD SHOCK DOMAIN-CONTAINING PROTEIN 4"/>
    <property type="match status" value="1"/>
</dbReference>
<feature type="domain" description="CSD" evidence="1">
    <location>
        <begin position="10"/>
        <end position="75"/>
    </location>
</feature>
<dbReference type="PANTHER" id="PTHR46565">
    <property type="entry name" value="COLD SHOCK DOMAIN PROTEIN 2"/>
    <property type="match status" value="1"/>
</dbReference>
<organism evidence="2 3">
    <name type="scientific">Plastorhodobacter daqingensis</name>
    <dbReference type="NCBI Taxonomy" id="1387281"/>
    <lineage>
        <taxon>Bacteria</taxon>
        <taxon>Pseudomonadati</taxon>
        <taxon>Pseudomonadota</taxon>
        <taxon>Alphaproteobacteria</taxon>
        <taxon>Rhodobacterales</taxon>
        <taxon>Paracoccaceae</taxon>
        <taxon>Plastorhodobacter</taxon>
    </lineage>
</organism>
<dbReference type="EMBL" id="JBHTFQ010000002">
    <property type="protein sequence ID" value="MFC7703515.1"/>
    <property type="molecule type" value="Genomic_DNA"/>
</dbReference>
<dbReference type="CDD" id="cd04458">
    <property type="entry name" value="CSP_CDS"/>
    <property type="match status" value="2"/>
</dbReference>
<evidence type="ECO:0000313" key="2">
    <source>
        <dbReference type="EMBL" id="MFC7703515.1"/>
    </source>
</evidence>
<dbReference type="SMART" id="SM00357">
    <property type="entry name" value="CSP"/>
    <property type="match status" value="2"/>
</dbReference>
<protein>
    <submittedName>
        <fullName evidence="2">Cold-shock protein</fullName>
    </submittedName>
</protein>
<sequence>MTDDTTTLLKAKGRVKWFDPVKGFGFILSDEGGPDILLHANVLRNFGQSSVADGSCVEVLIQQTLRGVQAVEVLAITPPEAPATPILAEDLAGFSADEIAALPLEPARVKWFDKAKGFGFANCFGRPEDVFIHLEVLRRSGLADLPPGEAVCLRAIEGKRGRMAIEVSAWESALRSLAR</sequence>
<reference evidence="3" key="1">
    <citation type="journal article" date="2019" name="Int. J. Syst. Evol. Microbiol.">
        <title>The Global Catalogue of Microorganisms (GCM) 10K type strain sequencing project: providing services to taxonomists for standard genome sequencing and annotation.</title>
        <authorList>
            <consortium name="The Broad Institute Genomics Platform"/>
            <consortium name="The Broad Institute Genome Sequencing Center for Infectious Disease"/>
            <person name="Wu L."/>
            <person name="Ma J."/>
        </authorList>
    </citation>
    <scope>NUCLEOTIDE SEQUENCE [LARGE SCALE GENOMIC DNA]</scope>
    <source>
        <strain evidence="3">CGMCC 1.12750</strain>
    </source>
</reference>
<dbReference type="InterPro" id="IPR002059">
    <property type="entry name" value="CSP_DNA-bd"/>
</dbReference>
<dbReference type="PROSITE" id="PS51857">
    <property type="entry name" value="CSD_2"/>
    <property type="match status" value="2"/>
</dbReference>
<keyword evidence="3" id="KW-1185">Reference proteome</keyword>
<gene>
    <name evidence="2" type="ORF">ACFQXB_04825</name>
</gene>
<dbReference type="PRINTS" id="PR00050">
    <property type="entry name" value="COLDSHOCK"/>
</dbReference>
<dbReference type="Gene3D" id="2.40.50.140">
    <property type="entry name" value="Nucleic acid-binding proteins"/>
    <property type="match status" value="2"/>
</dbReference>
<proteinExistence type="predicted"/>
<dbReference type="InterPro" id="IPR012340">
    <property type="entry name" value="NA-bd_OB-fold"/>
</dbReference>
<comment type="caution">
    <text evidence="2">The sequence shown here is derived from an EMBL/GenBank/DDBJ whole genome shotgun (WGS) entry which is preliminary data.</text>
</comment>
<dbReference type="Proteomes" id="UP001596516">
    <property type="component" value="Unassembled WGS sequence"/>
</dbReference>
<dbReference type="InterPro" id="IPR011129">
    <property type="entry name" value="CSD"/>
</dbReference>
<accession>A0ABW2UJT2</accession>